<dbReference type="Proteomes" id="UP000024404">
    <property type="component" value="Unassembled WGS sequence"/>
</dbReference>
<dbReference type="InterPro" id="IPR036770">
    <property type="entry name" value="Ankyrin_rpt-contain_sf"/>
</dbReference>
<dbReference type="EMBL" id="CMVM020000091">
    <property type="status" value="NOT_ANNOTATED_CDS"/>
    <property type="molecule type" value="Genomic_DNA"/>
</dbReference>
<organism evidence="2 3">
    <name type="scientific">Onchocerca volvulus</name>
    <dbReference type="NCBI Taxonomy" id="6282"/>
    <lineage>
        <taxon>Eukaryota</taxon>
        <taxon>Metazoa</taxon>
        <taxon>Ecdysozoa</taxon>
        <taxon>Nematoda</taxon>
        <taxon>Chromadorea</taxon>
        <taxon>Rhabditida</taxon>
        <taxon>Spirurina</taxon>
        <taxon>Spiruromorpha</taxon>
        <taxon>Filarioidea</taxon>
        <taxon>Onchocercidae</taxon>
        <taxon>Onchocerca</taxon>
    </lineage>
</organism>
<dbReference type="PROSITE" id="PS50088">
    <property type="entry name" value="ANK_REPEAT"/>
    <property type="match status" value="1"/>
</dbReference>
<reference evidence="2" key="2">
    <citation type="submission" date="2022-06" db="UniProtKB">
        <authorList>
            <consortium name="EnsemblMetazoa"/>
        </authorList>
    </citation>
    <scope>IDENTIFICATION</scope>
</reference>
<dbReference type="PROSITE" id="PS50297">
    <property type="entry name" value="ANK_REP_REGION"/>
    <property type="match status" value="1"/>
</dbReference>
<name>A0A8R1XV35_ONCVO</name>
<dbReference type="EnsemblMetazoa" id="OVOC3342.1">
    <property type="protein sequence ID" value="OVOC3342.1"/>
    <property type="gene ID" value="WBGene00240151"/>
</dbReference>
<dbReference type="SMART" id="SM00248">
    <property type="entry name" value="ANK"/>
    <property type="match status" value="2"/>
</dbReference>
<keyword evidence="3" id="KW-1185">Reference proteome</keyword>
<dbReference type="Gene3D" id="1.25.40.20">
    <property type="entry name" value="Ankyrin repeat-containing domain"/>
    <property type="match status" value="1"/>
</dbReference>
<dbReference type="AlphaFoldDB" id="A0A8R1XV35"/>
<reference evidence="3" key="1">
    <citation type="submission" date="2013-10" db="EMBL/GenBank/DDBJ databases">
        <title>Genome sequencing of Onchocerca volvulus.</title>
        <authorList>
            <person name="Cotton J."/>
            <person name="Tsai J."/>
            <person name="Stanley E."/>
            <person name="Tracey A."/>
            <person name="Holroyd N."/>
            <person name="Lustigman S."/>
            <person name="Berriman M."/>
        </authorList>
    </citation>
    <scope>NUCLEOTIDE SEQUENCE</scope>
</reference>
<feature type="repeat" description="ANK" evidence="1">
    <location>
        <begin position="93"/>
        <end position="125"/>
    </location>
</feature>
<evidence type="ECO:0000256" key="1">
    <source>
        <dbReference type="PROSITE-ProRule" id="PRU00023"/>
    </source>
</evidence>
<evidence type="ECO:0000313" key="3">
    <source>
        <dbReference type="Proteomes" id="UP000024404"/>
    </source>
</evidence>
<dbReference type="InterPro" id="IPR002110">
    <property type="entry name" value="Ankyrin_rpt"/>
</dbReference>
<dbReference type="Pfam" id="PF13637">
    <property type="entry name" value="Ank_4"/>
    <property type="match status" value="1"/>
</dbReference>
<sequence>MADINGREISLNPVLGYANFKAVFYVEEPSQQKLLILLGLSDVFEYKMCGVFMETPHLLSFIPELLKAVLLNDLRLLQACIEKGIDVNEVDENGTSPLHLASFYGYHPIVHALIDARARVDARDRECFHHFRICLFNIIDVMQHKYIGTFV</sequence>
<accession>A0A8R1XV35</accession>
<keyword evidence="1" id="KW-0040">ANK repeat</keyword>
<dbReference type="EMBL" id="CMVM020000092">
    <property type="status" value="NOT_ANNOTATED_CDS"/>
    <property type="molecule type" value="Genomic_DNA"/>
</dbReference>
<evidence type="ECO:0000313" key="2">
    <source>
        <dbReference type="EnsemblMetazoa" id="OVOC3342.1"/>
    </source>
</evidence>
<protein>
    <submittedName>
        <fullName evidence="2">ANK_REP_REGION domain-containing protein</fullName>
    </submittedName>
</protein>
<dbReference type="SUPFAM" id="SSF48403">
    <property type="entry name" value="Ankyrin repeat"/>
    <property type="match status" value="1"/>
</dbReference>
<proteinExistence type="predicted"/>